<dbReference type="CDD" id="cd01185">
    <property type="entry name" value="INTN1_C_like"/>
    <property type="match status" value="1"/>
</dbReference>
<dbReference type="InterPro" id="IPR013762">
    <property type="entry name" value="Integrase-like_cat_sf"/>
</dbReference>
<evidence type="ECO:0000256" key="1">
    <source>
        <dbReference type="ARBA" id="ARBA00008857"/>
    </source>
</evidence>
<dbReference type="Pfam" id="PF00589">
    <property type="entry name" value="Phage_integrase"/>
    <property type="match status" value="1"/>
</dbReference>
<dbReference type="GO" id="GO:0003677">
    <property type="term" value="F:DNA binding"/>
    <property type="evidence" value="ECO:0007669"/>
    <property type="project" value="UniProtKB-KW"/>
</dbReference>
<dbReference type="InterPro" id="IPR011010">
    <property type="entry name" value="DNA_brk_join_enz"/>
</dbReference>
<dbReference type="SUPFAM" id="SSF56349">
    <property type="entry name" value="DNA breaking-rejoining enzymes"/>
    <property type="match status" value="1"/>
</dbReference>
<dbReference type="GO" id="GO:0006310">
    <property type="term" value="P:DNA recombination"/>
    <property type="evidence" value="ECO:0007669"/>
    <property type="project" value="UniProtKB-KW"/>
</dbReference>
<dbReference type="InterPro" id="IPR002104">
    <property type="entry name" value="Integrase_catalytic"/>
</dbReference>
<accession>A0AB33JNC4</accession>
<dbReference type="PANTHER" id="PTHR30349:SF41">
    <property type="entry name" value="INTEGRASE_RECOMBINASE PROTEIN MJ0367-RELATED"/>
    <property type="match status" value="1"/>
</dbReference>
<gene>
    <name evidence="5" type="ORF">GTC17262_18170</name>
</gene>
<organism evidence="5">
    <name type="scientific">Prevotella sp. GTC17262</name>
    <dbReference type="NCBI Taxonomy" id="3236797"/>
    <lineage>
        <taxon>Bacteria</taxon>
        <taxon>Pseudomonadati</taxon>
        <taxon>Bacteroidota</taxon>
        <taxon>Bacteroidia</taxon>
        <taxon>Bacteroidales</taxon>
        <taxon>Prevotellaceae</taxon>
        <taxon>Prevotella</taxon>
    </lineage>
</organism>
<evidence type="ECO:0000313" key="5">
    <source>
        <dbReference type="EMBL" id="BFO81626.1"/>
    </source>
</evidence>
<dbReference type="PROSITE" id="PS51898">
    <property type="entry name" value="TYR_RECOMBINASE"/>
    <property type="match status" value="1"/>
</dbReference>
<dbReference type="AlphaFoldDB" id="A0AB33JNC4"/>
<dbReference type="GO" id="GO:0015074">
    <property type="term" value="P:DNA integration"/>
    <property type="evidence" value="ECO:0007669"/>
    <property type="project" value="InterPro"/>
</dbReference>
<keyword evidence="2" id="KW-0238">DNA-binding</keyword>
<reference evidence="5" key="1">
    <citation type="submission" date="2024-07" db="EMBL/GenBank/DDBJ databases">
        <title>Complete genome sequence of Prevotella sp. YM-2024 GTC17262.</title>
        <authorList>
            <person name="Hayashi M."/>
            <person name="Muto Y."/>
            <person name="Tanaka K."/>
            <person name="Niwa H."/>
        </authorList>
    </citation>
    <scope>NUCLEOTIDE SEQUENCE</scope>
    <source>
        <strain evidence="5">GTC17262</strain>
    </source>
</reference>
<dbReference type="PANTHER" id="PTHR30349">
    <property type="entry name" value="PHAGE INTEGRASE-RELATED"/>
    <property type="match status" value="1"/>
</dbReference>
<keyword evidence="3" id="KW-0233">DNA recombination</keyword>
<feature type="domain" description="Tyr recombinase" evidence="4">
    <location>
        <begin position="290"/>
        <end position="483"/>
    </location>
</feature>
<dbReference type="InterPro" id="IPR010998">
    <property type="entry name" value="Integrase_recombinase_N"/>
</dbReference>
<protein>
    <recommendedName>
        <fullName evidence="4">Tyr recombinase domain-containing protein</fullName>
    </recommendedName>
</protein>
<sequence>MAKADLRLSSRSDANGKSQVIVKLTIGRSQRPCFKSGVFIRPEWFKPVQETKRGFVYGIVPPRKGRFNLIEVQEANEAKANLEEYISRLTVVCNVLDKEKCATKEAIDDALALTADMQTNEITYGRIEETRKAKAEEDAKRAIRDKSFFASMELFLQKKQFSYDQTKGYRVLMRTLARYQTFVNITDKDRKGFELSIDTMTKEDVEDFCDYLRNEKALSEEYPAIFEKLLVQYPVDIKTVRKSPHLSDRGDNTIKKLEKKLKAFFSWLIKNEYTKNDPFKNITIKSESYGTPYFLTLDERNTIADWDFSVNRHLEAQRDIFVFQCLIGCRVGDLVHMKKSNLIGDEIQYIARKTKDKTPVTVEVPLNHRAMTLVEKYKGVDKKGRLFPFISPQKYNEAIKEILTVCGIDRVVTILNPTTGKEEQRPLNEIASSHMARRTFIGNLYKKVQDPNLIGSMSGHTEGSRAFARYRDIDKKMKKDTVSLID</sequence>
<proteinExistence type="inferred from homology"/>
<dbReference type="EMBL" id="AP035789">
    <property type="protein sequence ID" value="BFO81626.1"/>
    <property type="molecule type" value="Genomic_DNA"/>
</dbReference>
<dbReference type="Gene3D" id="1.10.443.10">
    <property type="entry name" value="Intergrase catalytic core"/>
    <property type="match status" value="1"/>
</dbReference>
<evidence type="ECO:0000256" key="2">
    <source>
        <dbReference type="ARBA" id="ARBA00023125"/>
    </source>
</evidence>
<name>A0AB33JNC4_9BACT</name>
<dbReference type="Gene3D" id="1.10.150.130">
    <property type="match status" value="1"/>
</dbReference>
<evidence type="ECO:0000256" key="3">
    <source>
        <dbReference type="ARBA" id="ARBA00023172"/>
    </source>
</evidence>
<dbReference type="InterPro" id="IPR050090">
    <property type="entry name" value="Tyrosine_recombinase_XerCD"/>
</dbReference>
<evidence type="ECO:0000259" key="4">
    <source>
        <dbReference type="PROSITE" id="PS51898"/>
    </source>
</evidence>
<comment type="similarity">
    <text evidence="1">Belongs to the 'phage' integrase family.</text>
</comment>